<evidence type="ECO:0000256" key="10">
    <source>
        <dbReference type="SAM" id="MobiDB-lite"/>
    </source>
</evidence>
<evidence type="ECO:0000313" key="12">
    <source>
        <dbReference type="EMBL" id="KAF7256929.1"/>
    </source>
</evidence>
<dbReference type="PROSITE" id="PS50071">
    <property type="entry name" value="HOMEOBOX_2"/>
    <property type="match status" value="1"/>
</dbReference>
<gene>
    <name evidence="12" type="ORF">EG68_05940</name>
</gene>
<dbReference type="GO" id="GO:0009952">
    <property type="term" value="P:anterior/posterior pattern specification"/>
    <property type="evidence" value="ECO:0007669"/>
    <property type="project" value="TreeGrafter"/>
</dbReference>
<keyword evidence="5 8" id="KW-0238">DNA-binding</keyword>
<evidence type="ECO:0000313" key="13">
    <source>
        <dbReference type="Proteomes" id="UP000822476"/>
    </source>
</evidence>
<dbReference type="Gene3D" id="1.10.10.60">
    <property type="entry name" value="Homeodomain-like"/>
    <property type="match status" value="1"/>
</dbReference>
<feature type="domain" description="Homeobox" evidence="11">
    <location>
        <begin position="81"/>
        <end position="141"/>
    </location>
</feature>
<evidence type="ECO:0000256" key="5">
    <source>
        <dbReference type="ARBA" id="ARBA00023125"/>
    </source>
</evidence>
<organism evidence="12 13">
    <name type="scientific">Paragonimus skrjabini miyazakii</name>
    <dbReference type="NCBI Taxonomy" id="59628"/>
    <lineage>
        <taxon>Eukaryota</taxon>
        <taxon>Metazoa</taxon>
        <taxon>Spiralia</taxon>
        <taxon>Lophotrochozoa</taxon>
        <taxon>Platyhelminthes</taxon>
        <taxon>Trematoda</taxon>
        <taxon>Digenea</taxon>
        <taxon>Plagiorchiida</taxon>
        <taxon>Troglotremata</taxon>
        <taxon>Troglotrematidae</taxon>
        <taxon>Paragonimus</taxon>
    </lineage>
</organism>
<dbReference type="InterPro" id="IPR017970">
    <property type="entry name" value="Homeobox_CS"/>
</dbReference>
<keyword evidence="13" id="KW-1185">Reference proteome</keyword>
<comment type="subcellular location">
    <subcellularLocation>
        <location evidence="2 8 9">Nucleus</location>
    </subcellularLocation>
</comment>
<dbReference type="InterPro" id="IPR020479">
    <property type="entry name" value="HD_metazoa"/>
</dbReference>
<dbReference type="SMART" id="SM00389">
    <property type="entry name" value="HOX"/>
    <property type="match status" value="1"/>
</dbReference>
<reference evidence="12" key="1">
    <citation type="submission" date="2019-07" db="EMBL/GenBank/DDBJ databases">
        <title>Annotation for the trematode Paragonimus miyazaki's.</title>
        <authorList>
            <person name="Choi Y.-J."/>
        </authorList>
    </citation>
    <scope>NUCLEOTIDE SEQUENCE</scope>
    <source>
        <strain evidence="12">Japan</strain>
    </source>
</reference>
<name>A0A8S9YPS8_9TREM</name>
<evidence type="ECO:0000256" key="8">
    <source>
        <dbReference type="PROSITE-ProRule" id="PRU00108"/>
    </source>
</evidence>
<feature type="region of interest" description="Disordered" evidence="10">
    <location>
        <begin position="1"/>
        <end position="60"/>
    </location>
</feature>
<evidence type="ECO:0000256" key="9">
    <source>
        <dbReference type="RuleBase" id="RU000682"/>
    </source>
</evidence>
<dbReference type="PRINTS" id="PR00031">
    <property type="entry name" value="HTHREPRESSR"/>
</dbReference>
<dbReference type="CDD" id="cd00086">
    <property type="entry name" value="homeodomain"/>
    <property type="match status" value="1"/>
</dbReference>
<dbReference type="AlphaFoldDB" id="A0A8S9YPS8"/>
<dbReference type="SUPFAM" id="SSF46689">
    <property type="entry name" value="Homeodomain-like"/>
    <property type="match status" value="1"/>
</dbReference>
<dbReference type="Pfam" id="PF00046">
    <property type="entry name" value="Homeodomain"/>
    <property type="match status" value="1"/>
</dbReference>
<dbReference type="InterPro" id="IPR001356">
    <property type="entry name" value="HD"/>
</dbReference>
<dbReference type="PROSITE" id="PS00027">
    <property type="entry name" value="HOMEOBOX_1"/>
    <property type="match status" value="1"/>
</dbReference>
<evidence type="ECO:0000256" key="7">
    <source>
        <dbReference type="ARBA" id="ARBA00023242"/>
    </source>
</evidence>
<dbReference type="EMBL" id="JTDE01002758">
    <property type="protein sequence ID" value="KAF7256929.1"/>
    <property type="molecule type" value="Genomic_DNA"/>
</dbReference>
<dbReference type="PANTHER" id="PTHR45664:SF11">
    <property type="entry name" value="HOMEOBOX PROTEIN HOX-B3"/>
    <property type="match status" value="1"/>
</dbReference>
<dbReference type="OrthoDB" id="6159439at2759"/>
<dbReference type="PANTHER" id="PTHR45664">
    <property type="entry name" value="PROTEIN ZERKNUELLT 1-RELATED"/>
    <property type="match status" value="1"/>
</dbReference>
<evidence type="ECO:0000256" key="3">
    <source>
        <dbReference type="ARBA" id="ARBA00009107"/>
    </source>
</evidence>
<evidence type="ECO:0000256" key="6">
    <source>
        <dbReference type="ARBA" id="ARBA00023155"/>
    </source>
</evidence>
<dbReference type="GO" id="GO:0000981">
    <property type="term" value="F:DNA-binding transcription factor activity, RNA polymerase II-specific"/>
    <property type="evidence" value="ECO:0007669"/>
    <property type="project" value="InterPro"/>
</dbReference>
<dbReference type="PRINTS" id="PR00024">
    <property type="entry name" value="HOMEOBOX"/>
</dbReference>
<evidence type="ECO:0000259" key="11">
    <source>
        <dbReference type="PROSITE" id="PS50071"/>
    </source>
</evidence>
<feature type="DNA-binding region" description="Homeobox" evidence="8">
    <location>
        <begin position="83"/>
        <end position="142"/>
    </location>
</feature>
<protein>
    <recommendedName>
        <fullName evidence="11">Homeobox domain-containing protein</fullName>
    </recommendedName>
</protein>
<dbReference type="InterPro" id="IPR009057">
    <property type="entry name" value="Homeodomain-like_sf"/>
</dbReference>
<accession>A0A8S9YPS8</accession>
<evidence type="ECO:0000256" key="1">
    <source>
        <dbReference type="ARBA" id="ARBA00003263"/>
    </source>
</evidence>
<keyword evidence="4" id="KW-0217">Developmental protein</keyword>
<evidence type="ECO:0000256" key="4">
    <source>
        <dbReference type="ARBA" id="ARBA00022473"/>
    </source>
</evidence>
<comment type="caution">
    <text evidence="12">The sequence shown here is derived from an EMBL/GenBank/DDBJ whole genome shotgun (WGS) entry which is preliminary data.</text>
</comment>
<dbReference type="Proteomes" id="UP000822476">
    <property type="component" value="Unassembled WGS sequence"/>
</dbReference>
<proteinExistence type="inferred from homology"/>
<comment type="similarity">
    <text evidence="3">Belongs to the Antp homeobox family.</text>
</comment>
<dbReference type="GO" id="GO:0000978">
    <property type="term" value="F:RNA polymerase II cis-regulatory region sequence-specific DNA binding"/>
    <property type="evidence" value="ECO:0007669"/>
    <property type="project" value="TreeGrafter"/>
</dbReference>
<comment type="function">
    <text evidence="1">Sequence-specific transcription factor which is part of a developmental regulatory system that provides cells with specific positional identities on the anterior-posterior axis.</text>
</comment>
<sequence>MACVNNRLSRLPAYPPNKSSPGTLEETVLDGHVFRPSPQQSSRDCDRPDSDNDIDTTSVSEKTVTIPTNTVLDGSCAIVSSTSKRPRSAYTNYQLVELEKEFHYSNYLAQPRRLELAAQLGLTERQIKIWFQNRRMKQKKECRDAEKPRFRYDDVNPNPSIFASHWDKRSPFCMLPSDVGGNFPPYAQTGQQSVWDAHSIVPNDSSGFDFKYGRTNYDEYPPLSSDFSAQSPFPPAPLASPYYASDPTGCCRPGLWPTKRPHCVSSVPYQFPHLTGPPGSNPLQVHPTVNSSLFHINGTPTVPTVSTSGSVKITTHVYY</sequence>
<dbReference type="InterPro" id="IPR000047">
    <property type="entry name" value="HTH_motif"/>
</dbReference>
<keyword evidence="6 8" id="KW-0371">Homeobox</keyword>
<dbReference type="GO" id="GO:0005634">
    <property type="term" value="C:nucleus"/>
    <property type="evidence" value="ECO:0007669"/>
    <property type="project" value="UniProtKB-SubCell"/>
</dbReference>
<keyword evidence="7 8" id="KW-0539">Nucleus</keyword>
<evidence type="ECO:0000256" key="2">
    <source>
        <dbReference type="ARBA" id="ARBA00004123"/>
    </source>
</evidence>